<evidence type="ECO:0000259" key="3">
    <source>
        <dbReference type="Pfam" id="PF00561"/>
    </source>
</evidence>
<proteinExistence type="inferred from homology"/>
<evidence type="ECO:0000256" key="1">
    <source>
        <dbReference type="ARBA" id="ARBA00022801"/>
    </source>
</evidence>
<dbReference type="Pfam" id="PF00561">
    <property type="entry name" value="Abhydrolase_1"/>
    <property type="match status" value="1"/>
</dbReference>
<keyword evidence="5" id="KW-1185">Reference proteome</keyword>
<evidence type="ECO:0000313" key="4">
    <source>
        <dbReference type="EMBL" id="WGV26146.1"/>
    </source>
</evidence>
<dbReference type="SUPFAM" id="SSF53474">
    <property type="entry name" value="alpha/beta-Hydrolases"/>
    <property type="match status" value="1"/>
</dbReference>
<evidence type="ECO:0000256" key="2">
    <source>
        <dbReference type="ARBA" id="ARBA00038115"/>
    </source>
</evidence>
<feature type="domain" description="AB hydrolase-1" evidence="3">
    <location>
        <begin position="74"/>
        <end position="196"/>
    </location>
</feature>
<dbReference type="PANTHER" id="PTHR22946:SF9">
    <property type="entry name" value="POLYKETIDE TRANSFERASE AF380"/>
    <property type="match status" value="1"/>
</dbReference>
<dbReference type="PANTHER" id="PTHR22946">
    <property type="entry name" value="DIENELACTONE HYDROLASE DOMAIN-CONTAINING PROTEIN-RELATED"/>
    <property type="match status" value="1"/>
</dbReference>
<dbReference type="EMBL" id="CP124543">
    <property type="protein sequence ID" value="WGV26146.1"/>
    <property type="molecule type" value="Genomic_DNA"/>
</dbReference>
<dbReference type="InterPro" id="IPR000073">
    <property type="entry name" value="AB_hydrolase_1"/>
</dbReference>
<keyword evidence="1 4" id="KW-0378">Hydrolase</keyword>
<dbReference type="Gene3D" id="3.40.50.1820">
    <property type="entry name" value="alpha/beta hydrolase"/>
    <property type="match status" value="1"/>
</dbReference>
<comment type="similarity">
    <text evidence="2">Belongs to the AB hydrolase superfamily. FUS2 hydrolase family.</text>
</comment>
<dbReference type="InterPro" id="IPR029058">
    <property type="entry name" value="AB_hydrolase_fold"/>
</dbReference>
<dbReference type="KEGG" id="hbq:QI031_01105"/>
<sequence length="313" mass="34560">MNILIWLIVIVLLLYVFVVANSARLLIKPKRQQLWTNPKQELGLGYEDVEFPAQDGIMLSGWFIPATQMPAATVIMVHGWPWNRIGTKANDFLGDLPGSKPINLLPFAKALRDRNYNVLMFDLRNHGQSSAKIPLTSGWLEKRDLLGAIRYAKSRNEVDPNRIGTIGFSMGGNTVVFTLPHSTDIKAAVAVQPNTSAVFGQRYRADKFGPLAQILGSSVEILYRLSGGPSTAFIEPAYEAANSRDIPVLYVQGTGDKWGSIADVANMVASTPNAVEPLYPETDHRFGGYQYVIDQPDKVLAFFDQYLGNTSSI</sequence>
<evidence type="ECO:0000313" key="5">
    <source>
        <dbReference type="Proteomes" id="UP001223520"/>
    </source>
</evidence>
<dbReference type="GO" id="GO:0052689">
    <property type="term" value="F:carboxylic ester hydrolase activity"/>
    <property type="evidence" value="ECO:0007669"/>
    <property type="project" value="UniProtKB-ARBA"/>
</dbReference>
<organism evidence="4 5">
    <name type="scientific">Halotia branconii CENA392</name>
    <dbReference type="NCBI Taxonomy" id="1539056"/>
    <lineage>
        <taxon>Bacteria</taxon>
        <taxon>Bacillati</taxon>
        <taxon>Cyanobacteriota</taxon>
        <taxon>Cyanophyceae</taxon>
        <taxon>Nostocales</taxon>
        <taxon>Nodulariaceae</taxon>
        <taxon>Halotia</taxon>
    </lineage>
</organism>
<accession>A0AAJ6P9Y1</accession>
<reference evidence="4 5" key="1">
    <citation type="journal article" date="2023" name="Limnol Oceanogr Lett">
        <title>Environmental adaptations by the intertidal Antarctic cyanobacterium Halotia branconii CENA392 as revealed using long-read genome sequencing.</title>
        <authorList>
            <person name="Dextro R.B."/>
            <person name="Delbaje E."/>
            <person name="Freitas P.N.N."/>
            <person name="Geraldes V."/>
            <person name="Pinto E."/>
            <person name="Long P.F."/>
            <person name="Fiore M.F."/>
        </authorList>
    </citation>
    <scope>NUCLEOTIDE SEQUENCE [LARGE SCALE GENOMIC DNA]</scope>
    <source>
        <strain evidence="4 5">CENA392</strain>
    </source>
</reference>
<protein>
    <submittedName>
        <fullName evidence="4">Alpha/beta fold hydrolase</fullName>
    </submittedName>
</protein>
<name>A0AAJ6P9Y1_9CYAN</name>
<dbReference type="InterPro" id="IPR050261">
    <property type="entry name" value="FrsA_esterase"/>
</dbReference>
<gene>
    <name evidence="4" type="ORF">QI031_01105</name>
</gene>
<dbReference type="Proteomes" id="UP001223520">
    <property type="component" value="Chromosome"/>
</dbReference>
<dbReference type="RefSeq" id="WP_281483401.1">
    <property type="nucleotide sequence ID" value="NZ_CP124543.1"/>
</dbReference>
<dbReference type="AlphaFoldDB" id="A0AAJ6P9Y1"/>